<organism evidence="1 2">
    <name type="scientific">Botryotinia convoluta</name>
    <dbReference type="NCBI Taxonomy" id="54673"/>
    <lineage>
        <taxon>Eukaryota</taxon>
        <taxon>Fungi</taxon>
        <taxon>Dikarya</taxon>
        <taxon>Ascomycota</taxon>
        <taxon>Pezizomycotina</taxon>
        <taxon>Leotiomycetes</taxon>
        <taxon>Helotiales</taxon>
        <taxon>Sclerotiniaceae</taxon>
        <taxon>Botryotinia</taxon>
    </lineage>
</organism>
<name>A0A4Z1IRF6_9HELO</name>
<evidence type="ECO:0000313" key="2">
    <source>
        <dbReference type="Proteomes" id="UP000297527"/>
    </source>
</evidence>
<reference evidence="1 2" key="1">
    <citation type="submission" date="2017-12" db="EMBL/GenBank/DDBJ databases">
        <title>Comparative genomics of Botrytis spp.</title>
        <authorList>
            <person name="Valero-Jimenez C.A."/>
            <person name="Tapia P."/>
            <person name="Veloso J."/>
            <person name="Silva-Moreno E."/>
            <person name="Staats M."/>
            <person name="Valdes J.H."/>
            <person name="Van Kan J.A.L."/>
        </authorList>
    </citation>
    <scope>NUCLEOTIDE SEQUENCE [LARGE SCALE GENOMIC DNA]</scope>
    <source>
        <strain evidence="1 2">MUCL11595</strain>
    </source>
</reference>
<accession>A0A4Z1IRF6</accession>
<evidence type="ECO:0000313" key="1">
    <source>
        <dbReference type="EMBL" id="TGO64028.1"/>
    </source>
</evidence>
<keyword evidence="2" id="KW-1185">Reference proteome</keyword>
<dbReference type="AlphaFoldDB" id="A0A4Z1IRF6"/>
<dbReference type="Proteomes" id="UP000297527">
    <property type="component" value="Unassembled WGS sequence"/>
</dbReference>
<dbReference type="EMBL" id="PQXN01000009">
    <property type="protein sequence ID" value="TGO64028.1"/>
    <property type="molecule type" value="Genomic_DNA"/>
</dbReference>
<proteinExistence type="predicted"/>
<dbReference type="OrthoDB" id="1896086at2759"/>
<comment type="caution">
    <text evidence="1">The sequence shown here is derived from an EMBL/GenBank/DDBJ whole genome shotgun (WGS) entry which is preliminary data.</text>
</comment>
<protein>
    <submittedName>
        <fullName evidence="1">Uncharacterized protein</fullName>
    </submittedName>
</protein>
<sequence length="223" mass="23590">MPIGQDDYNCPKKSTLDSSGHCSNAIPNVPGKQGCTGYCEIKLTAGYGQEVPIMDGSCQSGTTCSVSQGQSVTVTNGYSINIGTGLGTGKEISKMLTQGFNIGASYSWSQSIGYTTTETFSKTLDGKTCGYWTFIPYLMTSCGTLTTAPTGYTPSGFSNPWPYCSKSGYKDTGNWCNTTPYKDSNGHAEGKVLFVLTDCKTNGVLKTGQDPAYEYPGVSTGPN</sequence>
<gene>
    <name evidence="1" type="ORF">BCON_0009g00370</name>
</gene>